<dbReference type="Pfam" id="PF20154">
    <property type="entry name" value="LNT_N"/>
    <property type="match status" value="1"/>
</dbReference>
<keyword evidence="6 9" id="KW-1133">Transmembrane helix</keyword>
<dbReference type="GO" id="GO:0016410">
    <property type="term" value="F:N-acyltransferase activity"/>
    <property type="evidence" value="ECO:0007669"/>
    <property type="project" value="UniProtKB-UniRule"/>
</dbReference>
<feature type="transmembrane region" description="Helical" evidence="9">
    <location>
        <begin position="43"/>
        <end position="61"/>
    </location>
</feature>
<evidence type="ECO:0000256" key="5">
    <source>
        <dbReference type="ARBA" id="ARBA00022692"/>
    </source>
</evidence>
<dbReference type="SUPFAM" id="SSF56317">
    <property type="entry name" value="Carbon-nitrogen hydrolase"/>
    <property type="match status" value="1"/>
</dbReference>
<dbReference type="Gene3D" id="3.60.110.10">
    <property type="entry name" value="Carbon-nitrogen hydrolase"/>
    <property type="match status" value="1"/>
</dbReference>
<dbReference type="InterPro" id="IPR004563">
    <property type="entry name" value="Apolipo_AcylTrfase"/>
</dbReference>
<feature type="domain" description="CN hydrolase" evidence="10">
    <location>
        <begin position="248"/>
        <end position="486"/>
    </location>
</feature>
<evidence type="ECO:0000256" key="2">
    <source>
        <dbReference type="ARBA" id="ARBA00010065"/>
    </source>
</evidence>
<keyword evidence="3 9" id="KW-1003">Cell membrane</keyword>
<evidence type="ECO:0000313" key="11">
    <source>
        <dbReference type="EMBL" id="TDY01061.1"/>
    </source>
</evidence>
<evidence type="ECO:0000256" key="7">
    <source>
        <dbReference type="ARBA" id="ARBA00023136"/>
    </source>
</evidence>
<feature type="transmembrane region" description="Helical" evidence="9">
    <location>
        <begin position="496"/>
        <end position="517"/>
    </location>
</feature>
<dbReference type="UniPathway" id="UPA00666"/>
<comment type="subcellular location">
    <subcellularLocation>
        <location evidence="1 9">Cell membrane</location>
        <topology evidence="1 9">Multi-pass membrane protein</topology>
    </subcellularLocation>
</comment>
<evidence type="ECO:0000256" key="3">
    <source>
        <dbReference type="ARBA" id="ARBA00022475"/>
    </source>
</evidence>
<feature type="transmembrane region" description="Helical" evidence="9">
    <location>
        <begin position="103"/>
        <end position="127"/>
    </location>
</feature>
<comment type="similarity">
    <text evidence="2 9">Belongs to the CN hydrolase family. Apolipoprotein N-acyltransferase subfamily.</text>
</comment>
<keyword evidence="4 9" id="KW-0808">Transferase</keyword>
<dbReference type="CDD" id="cd07571">
    <property type="entry name" value="ALP_N-acyl_transferase"/>
    <property type="match status" value="1"/>
</dbReference>
<gene>
    <name evidence="9" type="primary">lnt</name>
    <name evidence="11" type="ORF">EDC23_1807</name>
</gene>
<protein>
    <recommendedName>
        <fullName evidence="9">Apolipoprotein N-acyltransferase</fullName>
        <shortName evidence="9">ALP N-acyltransferase</shortName>
        <ecNumber evidence="9">2.3.1.269</ecNumber>
    </recommendedName>
</protein>
<keyword evidence="5 9" id="KW-0812">Transmembrane</keyword>
<evidence type="ECO:0000313" key="12">
    <source>
        <dbReference type="Proteomes" id="UP000294914"/>
    </source>
</evidence>
<evidence type="ECO:0000256" key="4">
    <source>
        <dbReference type="ARBA" id="ARBA00022679"/>
    </source>
</evidence>
<dbReference type="PANTHER" id="PTHR38686:SF1">
    <property type="entry name" value="APOLIPOPROTEIN N-ACYLTRANSFERASE"/>
    <property type="match status" value="1"/>
</dbReference>
<keyword evidence="7 9" id="KW-0472">Membrane</keyword>
<organism evidence="11 12">
    <name type="scientific">Thiohalophilus thiocyanatoxydans</name>
    <dbReference type="NCBI Taxonomy" id="381308"/>
    <lineage>
        <taxon>Bacteria</taxon>
        <taxon>Pseudomonadati</taxon>
        <taxon>Pseudomonadota</taxon>
        <taxon>Gammaproteobacteria</taxon>
        <taxon>Thiohalomonadales</taxon>
        <taxon>Thiohalophilaceae</taxon>
        <taxon>Thiohalophilus</taxon>
    </lineage>
</organism>
<accession>A0A4R8IK03</accession>
<sequence length="523" mass="58469">MCRPANQTWVKPVPRVAIKDTLNRRYLLALLAGASLPLAFEPLAFIPLAFLAPALLFYLWLEATPRQAMISGYLFGVGLFGIGVSWVYVAIHEFGHAPVPLAVLLTTLFVAFLALYYGLLGYLAAYLHQRLAGYRYQRVLTLLLLFPALWVLLEWVRSWFLTGFPWLNIGYSQIDSGLSGFAPLLGVYGLSWLTLVGAALLLLLLLNPVRRRQLGLLAIFVGLHLTGFGLKQLAWTDPQGEPLQAALIQGNLPQETRWNPEALQTRLTRYAELTEQHWDSDIIVWPENAVSTFYHYVEDTYLAELGQRARKNGTDVVLGLPVMDRDNNTYYSSMISVGRHPGMYHKVHLVPFGEYVPLESILRGTIAFFDLPMSSFSPGDREQPLLQAGGQPVATTVCYEDAFGEEVIRQLPEATLMINGSNNAWYGNSFAPHQHLQIARLRALETGRPLLRATTNGVSALVDHKGTLMARSKQFETDVVRGEIQPRRGSTPYVRFGNLPVLMLLLVAGGLILFLILRSRQKN</sequence>
<feature type="transmembrane region" description="Helical" evidence="9">
    <location>
        <begin position="139"/>
        <end position="160"/>
    </location>
</feature>
<dbReference type="InterPro" id="IPR045378">
    <property type="entry name" value="LNT_N"/>
</dbReference>
<dbReference type="InterPro" id="IPR036526">
    <property type="entry name" value="C-N_Hydrolase_sf"/>
</dbReference>
<dbReference type="OrthoDB" id="9804277at2"/>
<keyword evidence="12" id="KW-1185">Reference proteome</keyword>
<evidence type="ECO:0000256" key="1">
    <source>
        <dbReference type="ARBA" id="ARBA00004651"/>
    </source>
</evidence>
<feature type="transmembrane region" description="Helical" evidence="9">
    <location>
        <begin position="214"/>
        <end position="235"/>
    </location>
</feature>
<dbReference type="GO" id="GO:0042158">
    <property type="term" value="P:lipoprotein biosynthetic process"/>
    <property type="evidence" value="ECO:0007669"/>
    <property type="project" value="UniProtKB-UniRule"/>
</dbReference>
<dbReference type="EC" id="2.3.1.269" evidence="9"/>
<dbReference type="PANTHER" id="PTHR38686">
    <property type="entry name" value="APOLIPOPROTEIN N-ACYLTRANSFERASE"/>
    <property type="match status" value="1"/>
</dbReference>
<dbReference type="Proteomes" id="UP000294914">
    <property type="component" value="Unassembled WGS sequence"/>
</dbReference>
<evidence type="ECO:0000256" key="8">
    <source>
        <dbReference type="ARBA" id="ARBA00023315"/>
    </source>
</evidence>
<comment type="catalytic activity">
    <reaction evidence="9">
        <text>N-terminal S-1,2-diacyl-sn-glyceryl-L-cysteinyl-[lipoprotein] + a glycerophospholipid = N-acyl-S-1,2-diacyl-sn-glyceryl-L-cysteinyl-[lipoprotein] + a 2-acyl-sn-glycero-3-phospholipid + H(+)</text>
        <dbReference type="Rhea" id="RHEA:48228"/>
        <dbReference type="Rhea" id="RHEA-COMP:14681"/>
        <dbReference type="Rhea" id="RHEA-COMP:14684"/>
        <dbReference type="ChEBI" id="CHEBI:15378"/>
        <dbReference type="ChEBI" id="CHEBI:136912"/>
        <dbReference type="ChEBI" id="CHEBI:140656"/>
        <dbReference type="ChEBI" id="CHEBI:140657"/>
        <dbReference type="ChEBI" id="CHEBI:140660"/>
        <dbReference type="EC" id="2.3.1.269"/>
    </reaction>
</comment>
<dbReference type="InterPro" id="IPR003010">
    <property type="entry name" value="C-N_Hydrolase"/>
</dbReference>
<comment type="pathway">
    <text evidence="9">Protein modification; lipoprotein biosynthesis (N-acyl transfer).</text>
</comment>
<reference evidence="11 12" key="1">
    <citation type="submission" date="2019-03" db="EMBL/GenBank/DDBJ databases">
        <title>Genomic Encyclopedia of Type Strains, Phase IV (KMG-IV): sequencing the most valuable type-strain genomes for metagenomic binning, comparative biology and taxonomic classification.</title>
        <authorList>
            <person name="Goeker M."/>
        </authorList>
    </citation>
    <scope>NUCLEOTIDE SEQUENCE [LARGE SCALE GENOMIC DNA]</scope>
    <source>
        <strain evidence="11 12">DSM 16326</strain>
    </source>
</reference>
<feature type="transmembrane region" description="Helical" evidence="9">
    <location>
        <begin position="73"/>
        <end position="91"/>
    </location>
</feature>
<proteinExistence type="inferred from homology"/>
<dbReference type="HAMAP" id="MF_01148">
    <property type="entry name" value="Lnt"/>
    <property type="match status" value="1"/>
</dbReference>
<evidence type="ECO:0000256" key="9">
    <source>
        <dbReference type="HAMAP-Rule" id="MF_01148"/>
    </source>
</evidence>
<comment type="caution">
    <text evidence="11">The sequence shown here is derived from an EMBL/GenBank/DDBJ whole genome shotgun (WGS) entry which is preliminary data.</text>
</comment>
<name>A0A4R8IK03_9GAMM</name>
<evidence type="ECO:0000259" key="10">
    <source>
        <dbReference type="PROSITE" id="PS50263"/>
    </source>
</evidence>
<dbReference type="PROSITE" id="PS50263">
    <property type="entry name" value="CN_HYDROLASE"/>
    <property type="match status" value="1"/>
</dbReference>
<dbReference type="Pfam" id="PF00795">
    <property type="entry name" value="CN_hydrolase"/>
    <property type="match status" value="1"/>
</dbReference>
<keyword evidence="8 9" id="KW-0012">Acyltransferase</keyword>
<dbReference type="AlphaFoldDB" id="A0A4R8IK03"/>
<dbReference type="EMBL" id="SOQX01000004">
    <property type="protein sequence ID" value="TDY01061.1"/>
    <property type="molecule type" value="Genomic_DNA"/>
</dbReference>
<dbReference type="GO" id="GO:0005886">
    <property type="term" value="C:plasma membrane"/>
    <property type="evidence" value="ECO:0007669"/>
    <property type="project" value="UniProtKB-SubCell"/>
</dbReference>
<feature type="transmembrane region" description="Helical" evidence="9">
    <location>
        <begin position="180"/>
        <end position="207"/>
    </location>
</feature>
<evidence type="ECO:0000256" key="6">
    <source>
        <dbReference type="ARBA" id="ARBA00022989"/>
    </source>
</evidence>
<comment type="function">
    <text evidence="9">Catalyzes the phospholipid dependent N-acylation of the N-terminal cysteine of apolipoprotein, the last step in lipoprotein maturation.</text>
</comment>
<keyword evidence="11" id="KW-0449">Lipoprotein</keyword>
<dbReference type="NCBIfam" id="TIGR00546">
    <property type="entry name" value="lnt"/>
    <property type="match status" value="1"/>
</dbReference>